<evidence type="ECO:0000256" key="2">
    <source>
        <dbReference type="SAM" id="MobiDB-lite"/>
    </source>
</evidence>
<dbReference type="GO" id="GO:0005634">
    <property type="term" value="C:nucleus"/>
    <property type="evidence" value="ECO:0007669"/>
    <property type="project" value="TreeGrafter"/>
</dbReference>
<proteinExistence type="inferred from homology"/>
<dbReference type="PROSITE" id="PS51190">
    <property type="entry name" value="FATC"/>
    <property type="match status" value="1"/>
</dbReference>
<feature type="domain" description="FAT" evidence="4">
    <location>
        <begin position="2739"/>
        <end position="3315"/>
    </location>
</feature>
<evidence type="ECO:0000259" key="5">
    <source>
        <dbReference type="PROSITE" id="PS51190"/>
    </source>
</evidence>
<reference evidence="7" key="1">
    <citation type="submission" date="2025-08" db="UniProtKB">
        <authorList>
            <consortium name="RefSeq"/>
        </authorList>
    </citation>
    <scope>IDENTIFICATION</scope>
    <source>
        <tissue evidence="7">Sperm</tissue>
    </source>
</reference>
<dbReference type="InterPro" id="IPR046807">
    <property type="entry name" value="Tra1_central"/>
</dbReference>
<comment type="similarity">
    <text evidence="1">Belongs to the PI3/PI4-kinase family. TRA1 subfamily.</text>
</comment>
<evidence type="ECO:0000313" key="7">
    <source>
        <dbReference type="RefSeq" id="XP_032822784.1"/>
    </source>
</evidence>
<dbReference type="CDD" id="cd05163">
    <property type="entry name" value="PIKK_TRRAP"/>
    <property type="match status" value="1"/>
</dbReference>
<feature type="compositionally biased region" description="Gly residues" evidence="2">
    <location>
        <begin position="3942"/>
        <end position="3956"/>
    </location>
</feature>
<dbReference type="InterPro" id="IPR011989">
    <property type="entry name" value="ARM-like"/>
</dbReference>
<feature type="domain" description="PI3K/PI4K catalytic" evidence="3">
    <location>
        <begin position="3641"/>
        <end position="3977"/>
    </location>
</feature>
<dbReference type="PANTHER" id="PTHR11139">
    <property type="entry name" value="ATAXIA TELANGIECTASIA MUTATED ATM -RELATED"/>
    <property type="match status" value="1"/>
</dbReference>
<organism evidence="6 7">
    <name type="scientific">Petromyzon marinus</name>
    <name type="common">Sea lamprey</name>
    <dbReference type="NCBI Taxonomy" id="7757"/>
    <lineage>
        <taxon>Eukaryota</taxon>
        <taxon>Metazoa</taxon>
        <taxon>Chordata</taxon>
        <taxon>Craniata</taxon>
        <taxon>Vertebrata</taxon>
        <taxon>Cyclostomata</taxon>
        <taxon>Hyperoartia</taxon>
        <taxon>Petromyzontiformes</taxon>
        <taxon>Petromyzontidae</taxon>
        <taxon>Petromyzon</taxon>
    </lineage>
</organism>
<dbReference type="GO" id="GO:0006355">
    <property type="term" value="P:regulation of DNA-templated transcription"/>
    <property type="evidence" value="ECO:0007669"/>
    <property type="project" value="TreeGrafter"/>
</dbReference>
<evidence type="ECO:0000313" key="6">
    <source>
        <dbReference type="Proteomes" id="UP001318040"/>
    </source>
</evidence>
<dbReference type="InterPro" id="IPR000403">
    <property type="entry name" value="PI3/4_kinase_cat_dom"/>
</dbReference>
<dbReference type="Pfam" id="PF20175">
    <property type="entry name" value="Tra1_central"/>
    <property type="match status" value="1"/>
</dbReference>
<dbReference type="InterPro" id="IPR050517">
    <property type="entry name" value="DDR_Repair_Kinase"/>
</dbReference>
<feature type="compositionally biased region" description="Gly residues" evidence="2">
    <location>
        <begin position="3337"/>
        <end position="3358"/>
    </location>
</feature>
<dbReference type="InterPro" id="IPR016024">
    <property type="entry name" value="ARM-type_fold"/>
</dbReference>
<dbReference type="InterPro" id="IPR046805">
    <property type="entry name" value="Tra1_ring"/>
</dbReference>
<dbReference type="RefSeq" id="XP_032822784.1">
    <property type="nucleotide sequence ID" value="XM_032966893.1"/>
</dbReference>
<dbReference type="CTD" id="8295"/>
<feature type="compositionally biased region" description="Low complexity" evidence="2">
    <location>
        <begin position="3383"/>
        <end position="3400"/>
    </location>
</feature>
<feature type="compositionally biased region" description="Low complexity" evidence="2">
    <location>
        <begin position="506"/>
        <end position="526"/>
    </location>
</feature>
<dbReference type="InterPro" id="IPR014009">
    <property type="entry name" value="PIK_FAT"/>
</dbReference>
<dbReference type="InterPro" id="IPR003152">
    <property type="entry name" value="FATC_dom"/>
</dbReference>
<keyword evidence="6" id="KW-1185">Reference proteome</keyword>
<dbReference type="Gene3D" id="1.25.10.10">
    <property type="entry name" value="Leucine-rich Repeat Variant"/>
    <property type="match status" value="1"/>
</dbReference>
<dbReference type="InterPro" id="IPR003151">
    <property type="entry name" value="PIK-rel_kinase_FAT"/>
</dbReference>
<dbReference type="Pfam" id="PF20206">
    <property type="entry name" value="Tra1_ring"/>
    <property type="match status" value="1"/>
</dbReference>
<dbReference type="GO" id="GO:0006281">
    <property type="term" value="P:DNA repair"/>
    <property type="evidence" value="ECO:0007669"/>
    <property type="project" value="TreeGrafter"/>
</dbReference>
<feature type="domain" description="FATC" evidence="5">
    <location>
        <begin position="3984"/>
        <end position="4016"/>
    </location>
</feature>
<evidence type="ECO:0000259" key="3">
    <source>
        <dbReference type="PROSITE" id="PS50290"/>
    </source>
</evidence>
<feature type="compositionally biased region" description="Low complexity" evidence="2">
    <location>
        <begin position="549"/>
        <end position="563"/>
    </location>
</feature>
<dbReference type="SUPFAM" id="SSF56112">
    <property type="entry name" value="Protein kinase-like (PK-like)"/>
    <property type="match status" value="1"/>
</dbReference>
<dbReference type="Proteomes" id="UP001318040">
    <property type="component" value="Chromosome 37"/>
</dbReference>
<dbReference type="SMART" id="SM01343">
    <property type="entry name" value="FATC"/>
    <property type="match status" value="1"/>
</dbReference>
<dbReference type="PANTHER" id="PTHR11139:SF1">
    <property type="entry name" value="TRANSFORMATION_TRANSCRIPTION DOMAIN-ASSOCIATED PROTEIN"/>
    <property type="match status" value="1"/>
</dbReference>
<dbReference type="Pfam" id="PF02259">
    <property type="entry name" value="FAT"/>
    <property type="match status" value="1"/>
</dbReference>
<sequence>MAAVFAAPVPSVLDQAALVKKCLQQAYSLTDSNTPDEAKLKAMQEVSENFENVTTSPQYPFFLEHVIPRFLTFLQDGEVQHLQERPLQQLRKLVLEIVHRIPTNEHLRIHAKNILSLMFRFLEVENEENVLICLRVIIELHKQFRPQITQEIHHFLDFVKQIYKDLPKVVNRYFENPQPIPDNAPLSQEMVGMVTAVQVKVNPEREDSETRTHTLIPKGTLSLKVLAELPIIVVLMYQLYKQSIHNVVAEFIPLIMSTITLQVSPQAKQNKLFNKELYADFIAAQIKTLSFLAYIIRVYQELVSKYSQQMVKGMLQLLAGCPPETAHLRKELLIAAKHILTTDLRNQFIPQMDKLFDESILIGSGYTVRETLRPLAYSTLADLVHHVRQHLPLSELALAVRLFSRNIDDETLPSSIQTVSCKLLLNLVECIRSRSEQEGGNGREVLLRMLEVFVLKFHTISKYQLPAIFKKCKPQAELIGVMPGSSEMMAPATPGPGPSPSPCPTPTSVAPSTSSQGPSTPGTPGAVVGGGGGPGPPLPSVASTSHHMGAAVTTTPQQQQQPQGSGGGGGERVAQGATEQADKQPFCVGDCRGLVKTLVCGVKTITWGIGSCKTPGDATAVHKQFQPKETQIFIKLVKYAMQALDIYQVQVGVNGQTYIRAANSQTVRIKEEKEVLEHFAGVFTMMNPLTFKEIFQTTVPYMVDRIAKNYALQIVANSFLANPSTSALFATILVEYLLERLPEMGSNLERSNLYLKLFKLVFGSVSLFAAENEQMLKPHLHRIVTSAMELAQTAKEPYNYFLLLRALFRSIGGGSHDLLYQEFLPLLPNLLQGLNMLQSGLHKQYMKDLFVELCLTVPVRLSSLLPYLPMLMDPLVSALNGSQTLVSQGLRTLELCVDNLQPDFLYDHIQPVRAELMQALWRTLRNPADNISHVAYRVLGKFGGSNRKMLKESQKLSWQGTETQGPSVTVEFPDCKASIQLPMEKAIETALDCLKSASTEPYYRRQAWEVIRCFLVAMMCLDDSKVPLHQLLAHPSFTDKPVPSVIISHRFKAQDTPARRTFEQALTGAFMSAVIKDLRPSALPFVASLIRHYTMVAVAQLAGPFPLGAHKPDSQLSTLMFHGEEGGARCMDPLVLVDAIAVCMAYEEKELCKIGEVALAIIFDVASIIMGSKERASQLPLFSYVVERLCACCYEQAWYAKQGGCVAIKFLMERLPLAWVLQHQYTFLKALLFVMMDLTGEVSSGAVAMATATLEQLLVRCASPLRDDERTAELVASQAKALHAATHELVREVTSPNQTVRAQAMRSLQVLARATGKSVADIMEPHKEVLQDMIPPKKHLLKHQPANAQIGLMEGNTFCTTLQPRLFTMDLTIMEHKLFFSELLTLCEAEDAVLMKLPCYKSLPSLVPLRIAALKALASCNYLAEVREKIIAALFKALNSSNDELQKAGESCMEKFLEGTTIGMDQIHNLMRPLLMLLGDYRSLSLNVVRRFTSVTRLFPSSLNDKFCDQIMQHLRKWMEVVVIAHKGGQRNDGSPAMEGLEMTLGCVSPAALAPGNYGISLEMKICAAIINLFHLIPAAPQTLVKPLLEVVMKTERAMLIEAGSPFREPLIKFLTRYPAQTVELFMMEATLNDPQWSRMFMSFLKHKDARHLRDVISASPVRFVGLLAPAAAPPARPGSPTTAPSSRLDLQFNAIKIISILVKHDEKWLPGQPGLVSHLRRVWVSDAFQERHRKENMVTSHWKEPKLLSFCLLNYCRNHYGEMELLFQLLRAFTSPLLCNVSFLKEYMEEELPRSYGVVHKRALFFKFVEIFHDATFPEELKAKALQHILIPAFQSSFEKAEGEALLGPPNPEGDNLESISSVFINKVLEPEKHGEMLDSLRIAVLQFAALLVEHASHHIHDNNKSRNTKLRRLMTFAWPCLLNKTCVDPVCKYHGHLVLAHIIAKFAIHKKIVLQVFISLLKAHALEARLVVRQALAILTPAVPARMEEGNQLLAHWTRKLMVEEGHTVPQLVHILHLLVQHCRVYYPVRHSLVQHMVSAMQRLAFTPSATLEQRKLAVDLAEVVVKWEMQRIKDAQPEEEDAEHPSCSDAAAAALKRGLPAESTQDVKRFRVATAAPIGRSQVVPVAEQLAAKPIDKQHTDTVVNFLIRIACQVNETTGTVGSPGELLSRRCVMLLKTALRPDMWPNAELKLQWFDKLLMTVEQQAQANLANICTGLEVLAFLLTVLPPPTVLASFKPLQRALAACMSCPNTKVLRAVQGLLSRLMSSFPTEPSTSTVASKYEELESLYAAVGKVIYEGLTSYEKSASSSPTQLFGTLLILKSACSNNPSYIDRLISVCMRSLQKMVRDHLTPQTTPGVADTGAVTSELIVLCLELVKTRLAVMNMEMRKGFLQGILTSLLEKSQDPKILRAIVRITEEWMKNNSPMAANQTPTLREKTVLLVKMMTYVEKRFPDDLDLNTQFLDLVNHIYRDESLAGSELTARLEPAFLAGLRCPQPQTRAKFFEVFDTSMRRRVYDRLLYISCSQNWEAMGLHFWIKQCVELLLAVCERGSPLGTACHGSTLPSITNVVSLANSHDRAAFAMASRVKQEPRESTDSKDEDVDIDIDMAGSDQAHQPKVKEHGEKDVGNQLHLLTSRHDKFLDSLRELKTGLLLTAFAQLCHNSTPLAERTWVQLFPRLWKILSERQQHALSGELGPFLCSGSHQVQRDCQPSALACFLEAVTHCTPAVPLRPVLLKHLGKTHNLWLRAALCLEQQALESPGLGLQIKPRSTAATGDVYQQDPITPPQQEILDSLSELYSQLQEEDMWAGLWQKRYKFPETSTAIAYEQHGFFEQAQEMYEKAMEHARKEHEKGNASPSVFPEYQLWEEHWIRCCKELNQWEALTEYGQAKGHVNPHLVLDCAWRVSNWGAMKEALAQVESSCPRELAWKVNMYRGYLAVCHPEEQHLAAVERLVETASGQAIREWRRLPQVVSHVHTPLLQAAQQVMELQEAAQIHAGLQPGSLGRHNSLHDMKAIVKTWRNRLPMVSDTLSHWSSIFMWRQHHYQAIVTSYEACSQGDPNGSQALLGVHASASAIIQYGKMARKQGLVGVALDSLSRIHTIPSVPIVDCFQKIRQQVKCYLQMAGVMGKNECMQGLELIESTNLKFFTKEMTAEFYALKGMFLAQINKSEEANKAFSAAVQMHDVLVKAWAMWGDYLEAVFVKERQLHLGVYAIACYLHACRHQNEHKSRKYLAKVLWLLSFDDEKNTLAEAVDKYCVGVPPIQWVAWIPQLLTCLVCSEGKLLLNLISTVGRVYPQAVYFPIRTLYLTLKIEQRERYKSGEVLAGGAAGGAGSGGGGGGGGSSGGGGGGGATADSRRATPAGAVTPGSKPGGGAASVSGIMTSVSSSHVASGSPGPGGGGTQEQAGTGIVGSQQVPGSSPDPGPIRATAPMWRCSRIMHMQRELHPTLLSSLEGIVDQMVWFRENWHEEVLRQLQQGLAKCYSVAFETRGGVTEARITPHTLNFVKKLVSTFGVGLENVSNVSTIFSSAASESLARRAQATAQDPVFQQLKGQFTTDFDFNVPGSTKLHNLISKLKKWIKVLEARTKLLPKFFLIEEKCRFLSNFSAQTAEVEIPGECLLPKPTHYYIKIARFMPRVEIVQKHNTAARRLYIRGHNGRLYPYLVMNDACLTESRREERVLQLLRLLNPCLEKRKETAKRHLLFTVPRVVAVSPQMRLVEDNPSSLSLLEIYRQRCAKKGMEHDNPISRYYERLATVQARGTQVSHQVLRDILKEVQANMVPRGMLKEWALHTFPSATDYWTFRKMFTVQLALLGFAEFVLHLNRLNPEMIQIAQDTGQLSVAYFRFDINDATGDLDANRPVPFRLTPNVSEFLTPVGVAGPLAASMIAIARCFAQPSFKVDGILKAVLRDEIIGWQKKTAEDGQGGPATGTSGATVGGAGGSSGGGGQMEGTDSQQLVALLQKASAAVLTRLHSLAQFECAESKVTTLVAAANSPDNLCRMDPAWHPWL</sequence>
<evidence type="ECO:0000259" key="4">
    <source>
        <dbReference type="PROSITE" id="PS51189"/>
    </source>
</evidence>
<evidence type="ECO:0000256" key="1">
    <source>
        <dbReference type="ARBA" id="ARBA00007234"/>
    </source>
</evidence>
<dbReference type="GO" id="GO:0035267">
    <property type="term" value="C:NuA4 histone acetyltransferase complex"/>
    <property type="evidence" value="ECO:0007669"/>
    <property type="project" value="TreeGrafter"/>
</dbReference>
<feature type="region of interest" description="Disordered" evidence="2">
    <location>
        <begin position="3925"/>
        <end position="3958"/>
    </location>
</feature>
<gene>
    <name evidence="7" type="primary">TRRAP</name>
</gene>
<dbReference type="InterPro" id="IPR011009">
    <property type="entry name" value="Kinase-like_dom_sf"/>
</dbReference>
<dbReference type="SUPFAM" id="SSF48371">
    <property type="entry name" value="ARM repeat"/>
    <property type="match status" value="3"/>
</dbReference>
<name>A0AAJ7X5Z7_PETMA</name>
<feature type="compositionally biased region" description="Pro residues" evidence="2">
    <location>
        <begin position="493"/>
        <end position="505"/>
    </location>
</feature>
<dbReference type="PROSITE" id="PS51189">
    <property type="entry name" value="FAT"/>
    <property type="match status" value="1"/>
</dbReference>
<feature type="region of interest" description="Disordered" evidence="2">
    <location>
        <begin position="487"/>
        <end position="581"/>
    </location>
</feature>
<dbReference type="Pfam" id="PF00454">
    <property type="entry name" value="PI3_PI4_kinase"/>
    <property type="match status" value="1"/>
</dbReference>
<dbReference type="SMART" id="SM00146">
    <property type="entry name" value="PI3Kc"/>
    <property type="match status" value="1"/>
</dbReference>
<dbReference type="PROSITE" id="PS50290">
    <property type="entry name" value="PI3_4_KINASE_3"/>
    <property type="match status" value="1"/>
</dbReference>
<dbReference type="KEGG" id="pmrn:116949512"/>
<feature type="region of interest" description="Disordered" evidence="2">
    <location>
        <begin position="3337"/>
        <end position="3435"/>
    </location>
</feature>
<dbReference type="GO" id="GO:0000124">
    <property type="term" value="C:SAGA complex"/>
    <property type="evidence" value="ECO:0007669"/>
    <property type="project" value="TreeGrafter"/>
</dbReference>
<protein>
    <submittedName>
        <fullName evidence="7">Transformation/transcription domain-associated protein isoform X1</fullName>
    </submittedName>
</protein>
<accession>A0AAJ7X5Z7</accession>